<organism evidence="17 18">
    <name type="scientific">Beauveria bassiana D1-5</name>
    <dbReference type="NCBI Taxonomy" id="1245745"/>
    <lineage>
        <taxon>Eukaryota</taxon>
        <taxon>Fungi</taxon>
        <taxon>Dikarya</taxon>
        <taxon>Ascomycota</taxon>
        <taxon>Pezizomycotina</taxon>
        <taxon>Sordariomycetes</taxon>
        <taxon>Hypocreomycetidae</taxon>
        <taxon>Hypocreales</taxon>
        <taxon>Cordycipitaceae</taxon>
        <taxon>Beauveria</taxon>
    </lineage>
</organism>
<dbReference type="GO" id="GO:0004557">
    <property type="term" value="F:alpha-galactosidase activity"/>
    <property type="evidence" value="ECO:0007669"/>
    <property type="project" value="UniProtKB-EC"/>
</dbReference>
<dbReference type="OrthoDB" id="5795902at2759"/>
<accession>A0A0A2W8Y7</accession>
<dbReference type="InterPro" id="IPR035992">
    <property type="entry name" value="Ricin_B-like_lectins"/>
</dbReference>
<evidence type="ECO:0000256" key="7">
    <source>
        <dbReference type="ARBA" id="ARBA00022729"/>
    </source>
</evidence>
<dbReference type="HOGENOM" id="CLU_013093_3_3_1"/>
<evidence type="ECO:0000256" key="8">
    <source>
        <dbReference type="ARBA" id="ARBA00022734"/>
    </source>
</evidence>
<proteinExistence type="inferred from homology"/>
<dbReference type="FunFam" id="3.20.20.70:FF:000177">
    <property type="entry name" value="Alpha-galactosidase"/>
    <property type="match status" value="1"/>
</dbReference>
<dbReference type="EC" id="3.2.1.22" evidence="5 13"/>
<dbReference type="Pfam" id="PF17801">
    <property type="entry name" value="Melibiase_C"/>
    <property type="match status" value="1"/>
</dbReference>
<feature type="signal peptide" evidence="14">
    <location>
        <begin position="1"/>
        <end position="19"/>
    </location>
</feature>
<evidence type="ECO:0000313" key="18">
    <source>
        <dbReference type="Proteomes" id="UP000030106"/>
    </source>
</evidence>
<dbReference type="CDD" id="cd23425">
    <property type="entry name" value="beta-trefoil_Ricin_AglA"/>
    <property type="match status" value="1"/>
</dbReference>
<dbReference type="AlphaFoldDB" id="A0A0A2W8Y7"/>
<keyword evidence="7 14" id="KW-0732">Signal</keyword>
<comment type="similarity">
    <text evidence="4 13">Belongs to the glycosyl hydrolase 27 family.</text>
</comment>
<evidence type="ECO:0000256" key="9">
    <source>
        <dbReference type="ARBA" id="ARBA00022801"/>
    </source>
</evidence>
<dbReference type="Pfam" id="PF00652">
    <property type="entry name" value="Ricin_B_lectin"/>
    <property type="match status" value="1"/>
</dbReference>
<keyword evidence="9 13" id="KW-0378">Hydrolase</keyword>
<comment type="function">
    <text evidence="2">Hydrolyzes a variety of simple alpha-D-galactoside as well as more complex molecules such as oligosaccharides and polysaccharides.</text>
</comment>
<dbReference type="PANTHER" id="PTHR11452:SF91">
    <property type="entry name" value="ALPHA-GALACTOSIDASE A-RELATED"/>
    <property type="match status" value="1"/>
</dbReference>
<reference evidence="17 18" key="1">
    <citation type="submission" date="2012-10" db="EMBL/GenBank/DDBJ databases">
        <title>Genome sequencing and analysis of entomopathogenic fungi Beauveria bassiana D1-5.</title>
        <authorList>
            <person name="Li Q."/>
            <person name="Wang L."/>
            <person name="Zhang Z."/>
            <person name="Wang Q."/>
            <person name="Ren J."/>
            <person name="Wang M."/>
            <person name="Xu W."/>
            <person name="Wang J."/>
            <person name="Lu Y."/>
            <person name="Du Q."/>
            <person name="Sun Z."/>
        </authorList>
    </citation>
    <scope>NUCLEOTIDE SEQUENCE [LARGE SCALE GENOMIC DNA]</scope>
    <source>
        <strain evidence="17 18">D1-5</strain>
    </source>
</reference>
<evidence type="ECO:0000259" key="16">
    <source>
        <dbReference type="Pfam" id="PF17801"/>
    </source>
</evidence>
<dbReference type="SUPFAM" id="SSF50370">
    <property type="entry name" value="Ricin B-like lectins"/>
    <property type="match status" value="1"/>
</dbReference>
<dbReference type="InterPro" id="IPR013785">
    <property type="entry name" value="Aldolase_TIM"/>
</dbReference>
<comment type="catalytic activity">
    <reaction evidence="1 13">
        <text>Hydrolysis of terminal, non-reducing alpha-D-galactose residues in alpha-D-galactosides, including galactose oligosaccharides, galactomannans and galactolipids.</text>
        <dbReference type="EC" id="3.2.1.22"/>
    </reaction>
</comment>
<feature type="domain" description="Ricin B lectin" evidence="15">
    <location>
        <begin position="420"/>
        <end position="520"/>
    </location>
</feature>
<dbReference type="SUPFAM" id="SSF51445">
    <property type="entry name" value="(Trans)glycosidases"/>
    <property type="match status" value="1"/>
</dbReference>
<evidence type="ECO:0000313" key="17">
    <source>
        <dbReference type="EMBL" id="KGQ09444.1"/>
    </source>
</evidence>
<evidence type="ECO:0000259" key="15">
    <source>
        <dbReference type="Pfam" id="PF00652"/>
    </source>
</evidence>
<evidence type="ECO:0000256" key="6">
    <source>
        <dbReference type="ARBA" id="ARBA00022525"/>
    </source>
</evidence>
<protein>
    <recommendedName>
        <fullName evidence="5 13">Alpha-galactosidase</fullName>
        <ecNumber evidence="5 13">3.2.1.22</ecNumber>
    </recommendedName>
    <alternativeName>
        <fullName evidence="13">Melibiase</fullName>
    </alternativeName>
</protein>
<dbReference type="SUPFAM" id="SSF51011">
    <property type="entry name" value="Glycosyl hydrolase domain"/>
    <property type="match status" value="1"/>
</dbReference>
<evidence type="ECO:0000256" key="13">
    <source>
        <dbReference type="RuleBase" id="RU361168"/>
    </source>
</evidence>
<dbReference type="PROSITE" id="PS50231">
    <property type="entry name" value="RICIN_B_LECTIN"/>
    <property type="match status" value="1"/>
</dbReference>
<dbReference type="Gene3D" id="2.80.10.50">
    <property type="match status" value="1"/>
</dbReference>
<evidence type="ECO:0000256" key="12">
    <source>
        <dbReference type="ARBA" id="ARBA00023295"/>
    </source>
</evidence>
<evidence type="ECO:0000256" key="10">
    <source>
        <dbReference type="ARBA" id="ARBA00023157"/>
    </source>
</evidence>
<dbReference type="InterPro" id="IPR000772">
    <property type="entry name" value="Ricin_B_lectin"/>
</dbReference>
<evidence type="ECO:0000256" key="2">
    <source>
        <dbReference type="ARBA" id="ARBA00003969"/>
    </source>
</evidence>
<keyword evidence="10 13" id="KW-1015">Disulfide bond</keyword>
<dbReference type="Gene3D" id="2.60.40.1180">
    <property type="entry name" value="Golgi alpha-mannosidase II"/>
    <property type="match status" value="1"/>
</dbReference>
<dbReference type="STRING" id="1245745.A0A0A2W8Y7"/>
<name>A0A0A2W8Y7_BEABA</name>
<comment type="caution">
    <text evidence="17">The sequence shown here is derived from an EMBL/GenBank/DDBJ whole genome shotgun (WGS) entry which is preliminary data.</text>
</comment>
<evidence type="ECO:0000256" key="14">
    <source>
        <dbReference type="SAM" id="SignalP"/>
    </source>
</evidence>
<dbReference type="InterPro" id="IPR041233">
    <property type="entry name" value="Melibiase_C"/>
</dbReference>
<gene>
    <name evidence="17" type="ORF">BBAD15_g5209</name>
</gene>
<dbReference type="EMBL" id="ANFO01000445">
    <property type="protein sequence ID" value="KGQ09444.1"/>
    <property type="molecule type" value="Genomic_DNA"/>
</dbReference>
<dbReference type="InterPro" id="IPR013780">
    <property type="entry name" value="Glyco_hydro_b"/>
</dbReference>
<feature type="domain" description="Alpha galactosidase C-terminal" evidence="16">
    <location>
        <begin position="323"/>
        <end position="405"/>
    </location>
</feature>
<dbReference type="InterPro" id="IPR017853">
    <property type="entry name" value="GH"/>
</dbReference>
<dbReference type="Proteomes" id="UP000030106">
    <property type="component" value="Unassembled WGS sequence"/>
</dbReference>
<evidence type="ECO:0000256" key="1">
    <source>
        <dbReference type="ARBA" id="ARBA00001255"/>
    </source>
</evidence>
<sequence length="546" mass="60222">MKSQLVLASVAGLVSPATTTNVDLSLPPMGFNNWARFTTHINQSIFTDAATAMASNGMLKAGYNRLNLDDAWSTHDRAANGSMVADTTKFPKGLTWLASFIKEKGFIPGIYTDSGTLSCGRYPAAYNHEAIDLKDFSDWGYEYLKLDGCNVPGNSEAAYRHLYFDVWRNLLLKFPKPVVFSNSAPAYFSGADNLTDWYSIMGWSQKMGQLARHSDDIINYDSKGSAWDSLMTNYHQHIRLARYQRPNFFNDPDFLNTDHPNYTYEEKKTHMALWSSFSAPLIVSADIPNLKKEELEILLNKDLIAIDQDPLVQQATLVSSSPDVDVLSKNLANGDRILTILNKANKASDYTVSWARIGIQIDRISPDTALSVKDLWTGKTDKVKISAGGITAKNVGPHGTFVYRISGGMGGSSHPIVLPTGLIFNTFSLKCLSDDKSGRVTWKACDGSDGQTWTISAEGHINSLLRTNECITDVKGKLLSRHSGCRTDAWNYYNSGNLINGNSNRCLTEEADGSATITDCGYVTNRQVVGLPIGAKVIEVDYYDNN</sequence>
<dbReference type="GO" id="GO:0005576">
    <property type="term" value="C:extracellular region"/>
    <property type="evidence" value="ECO:0007669"/>
    <property type="project" value="UniProtKB-SubCell"/>
</dbReference>
<evidence type="ECO:0000256" key="5">
    <source>
        <dbReference type="ARBA" id="ARBA00012755"/>
    </source>
</evidence>
<dbReference type="PRINTS" id="PR00740">
    <property type="entry name" value="GLHYDRLASE27"/>
</dbReference>
<dbReference type="Pfam" id="PF16499">
    <property type="entry name" value="Melibiase_2"/>
    <property type="match status" value="1"/>
</dbReference>
<feature type="chain" id="PRO_5005419561" description="Alpha-galactosidase" evidence="14">
    <location>
        <begin position="20"/>
        <end position="546"/>
    </location>
</feature>
<dbReference type="Gene3D" id="3.20.20.70">
    <property type="entry name" value="Aldolase class I"/>
    <property type="match status" value="1"/>
</dbReference>
<dbReference type="InterPro" id="IPR002241">
    <property type="entry name" value="Glyco_hydro_27"/>
</dbReference>
<keyword evidence="12 13" id="KW-0326">Glycosidase</keyword>
<dbReference type="CDD" id="cd14792">
    <property type="entry name" value="GH27"/>
    <property type="match status" value="1"/>
</dbReference>
<keyword evidence="8" id="KW-0430">Lectin</keyword>
<dbReference type="eggNOG" id="KOG2366">
    <property type="taxonomic scope" value="Eukaryota"/>
</dbReference>
<evidence type="ECO:0000256" key="3">
    <source>
        <dbReference type="ARBA" id="ARBA00004613"/>
    </source>
</evidence>
<comment type="subcellular location">
    <subcellularLocation>
        <location evidence="3">Secreted</location>
    </subcellularLocation>
</comment>
<evidence type="ECO:0000256" key="4">
    <source>
        <dbReference type="ARBA" id="ARBA00009743"/>
    </source>
</evidence>
<dbReference type="PANTHER" id="PTHR11452">
    <property type="entry name" value="ALPHA-GALACTOSIDASE/ALPHA-N-ACETYLGALACTOSAMINIDASE"/>
    <property type="match status" value="1"/>
</dbReference>
<keyword evidence="11" id="KW-0325">Glycoprotein</keyword>
<dbReference type="GO" id="GO:0005975">
    <property type="term" value="P:carbohydrate metabolic process"/>
    <property type="evidence" value="ECO:0007669"/>
    <property type="project" value="InterPro"/>
</dbReference>
<evidence type="ECO:0000256" key="11">
    <source>
        <dbReference type="ARBA" id="ARBA00023180"/>
    </source>
</evidence>
<keyword evidence="6" id="KW-0964">Secreted</keyword>
<dbReference type="GO" id="GO:0030246">
    <property type="term" value="F:carbohydrate binding"/>
    <property type="evidence" value="ECO:0007669"/>
    <property type="project" value="UniProtKB-KW"/>
</dbReference>